<dbReference type="EMBL" id="JAZHFV010000005">
    <property type="protein sequence ID" value="MEX4008746.1"/>
    <property type="molecule type" value="Genomic_DNA"/>
</dbReference>
<keyword evidence="8" id="KW-1185">Reference proteome</keyword>
<evidence type="ECO:0000313" key="7">
    <source>
        <dbReference type="EMBL" id="MEX4008746.1"/>
    </source>
</evidence>
<evidence type="ECO:0000256" key="3">
    <source>
        <dbReference type="ARBA" id="ARBA00022801"/>
    </source>
</evidence>
<dbReference type="Proteomes" id="UP001559025">
    <property type="component" value="Unassembled WGS sequence"/>
</dbReference>
<name>A0ABV3WVP8_9HYPH</name>
<evidence type="ECO:0000256" key="5">
    <source>
        <dbReference type="PROSITE-ProRule" id="PRU01240"/>
    </source>
</evidence>
<dbReference type="PRINTS" id="PR00723">
    <property type="entry name" value="SUBTILISIN"/>
</dbReference>
<evidence type="ECO:0000256" key="2">
    <source>
        <dbReference type="ARBA" id="ARBA00022670"/>
    </source>
</evidence>
<feature type="active site" description="Charge relay system" evidence="5">
    <location>
        <position position="395"/>
    </location>
</feature>
<dbReference type="InterPro" id="IPR050131">
    <property type="entry name" value="Peptidase_S8_subtilisin-like"/>
</dbReference>
<sequence length="951" mass="98460">MTRKFEKHEALWAKLAANPEARLPVIVRFDMPALPGAASFASPAAADEAHTKAIRAAQDRILAATFPQGALSSAAAAEKNLKRMDFSPMFGILASADEIARLATDPNVTLIQEDRLSKPSLNESLPLIQMPAMYAAGATGNGHHVAVLDTGGRRSHQFLSSRINSEACYNTTGIQGSVSQCPGGASSSTATGSGEDCTASNIYGCGHGTHVAGTVAGYNTAPASGQPTSGVARDARLISINVFSRFPANSSSPCGAIPGYTHCVLTFDTDQIRGLERVYALRNTYKIAAVNMSLGGGEVSAHCDNDARKPIIDQLKAARIATVIAAGNDGYDSAVGAPGCISSAVTVGSSTKWDFRSDFSNWGNLIDVVAPGSDIYSSYINGSANNYFSFSSGTSMASPHVAGAFAALRNAFPNATVDQIENALKSTGEGISSAGVVKPRINVNDARIVLGGGTPPPPPTGPANNHFVNRITVPLPAVGGTRTVTGSNVGGTAEGGEPIHAGKHSALNSVWWRYTPTASGPITIDTLGSNFDTVLAVYRGSSVGSLAEVASNDDADYYTIQSQVRFNATAGVEYQIAVAGYMNEAGNIRLSVHGGVAAAPANDNFVDRQNVNPPSRAGSRRTVAGSTVLATAERFEPYHAGWRNSRNSVWYRFTPQSTGRVTIDTRGSDFDTILAVYSRNSLRHLTEVASNNNTVGLGRQSRVSFRALAGRQYQIAITGYANRGGNLRLNITGGEPVRRSSALDNTAAADRVNGPSAPSQAVDGISSNAAAQSVSPSAATLPLLQQGKPFRRAGDTNDIATGLKPAPTSSVDGVKLLSTVVASNTDGVLPGGGGESVAMLAVTNAGSRAARVTAELSFVSADGVSIPVPAGLSICRTDASNGRCVGVKATSVVFDAEPDRVITFAAFASSREDVSALQSGHGVLQVRFRQGNDTIGTASLEIGGTHVIGSL</sequence>
<accession>A0ABV3WVP8</accession>
<organism evidence="7 8">
    <name type="scientific">Neoaquamicrobium sediminum</name>
    <dbReference type="NCBI Taxonomy" id="1849104"/>
    <lineage>
        <taxon>Bacteria</taxon>
        <taxon>Pseudomonadati</taxon>
        <taxon>Pseudomonadota</taxon>
        <taxon>Alphaproteobacteria</taxon>
        <taxon>Hyphomicrobiales</taxon>
        <taxon>Phyllobacteriaceae</taxon>
        <taxon>Neoaquamicrobium</taxon>
    </lineage>
</organism>
<dbReference type="PROSITE" id="PS00138">
    <property type="entry name" value="SUBTILASE_SER"/>
    <property type="match status" value="1"/>
</dbReference>
<dbReference type="InterPro" id="IPR022398">
    <property type="entry name" value="Peptidase_S8_His-AS"/>
</dbReference>
<keyword evidence="3 5" id="KW-0378">Hydrolase</keyword>
<keyword evidence="2 5" id="KW-0645">Protease</keyword>
<dbReference type="Gene3D" id="3.40.50.200">
    <property type="entry name" value="Peptidase S8/S53 domain"/>
    <property type="match status" value="1"/>
</dbReference>
<evidence type="ECO:0000256" key="4">
    <source>
        <dbReference type="ARBA" id="ARBA00022825"/>
    </source>
</evidence>
<gene>
    <name evidence="7" type="ORF">V1479_15640</name>
</gene>
<feature type="domain" description="Peptidase S8/S53" evidence="6">
    <location>
        <begin position="140"/>
        <end position="427"/>
    </location>
</feature>
<dbReference type="PROSITE" id="PS00137">
    <property type="entry name" value="SUBTILASE_HIS"/>
    <property type="match status" value="1"/>
</dbReference>
<dbReference type="RefSeq" id="WP_368803731.1">
    <property type="nucleotide sequence ID" value="NZ_JAZHFV010000005.1"/>
</dbReference>
<evidence type="ECO:0000259" key="6">
    <source>
        <dbReference type="Pfam" id="PF00082"/>
    </source>
</evidence>
<protein>
    <submittedName>
        <fullName evidence="7">S8 family serine peptidase</fullName>
    </submittedName>
</protein>
<proteinExistence type="inferred from homology"/>
<evidence type="ECO:0000313" key="8">
    <source>
        <dbReference type="Proteomes" id="UP001559025"/>
    </source>
</evidence>
<reference evidence="7 8" key="1">
    <citation type="submission" date="2024-01" db="EMBL/GenBank/DDBJ databases">
        <title>New evidence supports the origin of RcGTA from prophage.</title>
        <authorList>
            <person name="Xu Y."/>
            <person name="Liu B."/>
            <person name="Chen F."/>
        </authorList>
    </citation>
    <scope>NUCLEOTIDE SEQUENCE [LARGE SCALE GENOMIC DNA]</scope>
    <source>
        <strain evidence="7 8">CBW1107-2</strain>
    </source>
</reference>
<dbReference type="PANTHER" id="PTHR43806">
    <property type="entry name" value="PEPTIDASE S8"/>
    <property type="match status" value="1"/>
</dbReference>
<dbReference type="Gene3D" id="2.60.120.380">
    <property type="match status" value="1"/>
</dbReference>
<keyword evidence="4 5" id="KW-0720">Serine protease</keyword>
<dbReference type="SUPFAM" id="SSF52743">
    <property type="entry name" value="Subtilisin-like"/>
    <property type="match status" value="1"/>
</dbReference>
<evidence type="ECO:0000256" key="1">
    <source>
        <dbReference type="ARBA" id="ARBA00011073"/>
    </source>
</evidence>
<dbReference type="InterPro" id="IPR036852">
    <property type="entry name" value="Peptidase_S8/S53_dom_sf"/>
</dbReference>
<dbReference type="InterPro" id="IPR000209">
    <property type="entry name" value="Peptidase_S8/S53_dom"/>
</dbReference>
<dbReference type="InterPro" id="IPR015500">
    <property type="entry name" value="Peptidase_S8_subtilisin-rel"/>
</dbReference>
<dbReference type="Pfam" id="PF00082">
    <property type="entry name" value="Peptidase_S8"/>
    <property type="match status" value="1"/>
</dbReference>
<feature type="active site" description="Charge relay system" evidence="5">
    <location>
        <position position="149"/>
    </location>
</feature>
<dbReference type="InterPro" id="IPR023828">
    <property type="entry name" value="Peptidase_S8_Ser-AS"/>
</dbReference>
<comment type="similarity">
    <text evidence="1 5">Belongs to the peptidase S8 family.</text>
</comment>
<comment type="caution">
    <text evidence="7">The sequence shown here is derived from an EMBL/GenBank/DDBJ whole genome shotgun (WGS) entry which is preliminary data.</text>
</comment>
<feature type="active site" description="Charge relay system" evidence="5">
    <location>
        <position position="207"/>
    </location>
</feature>
<dbReference type="PANTHER" id="PTHR43806:SF11">
    <property type="entry name" value="CEREVISIN-RELATED"/>
    <property type="match status" value="1"/>
</dbReference>
<dbReference type="PROSITE" id="PS51892">
    <property type="entry name" value="SUBTILASE"/>
    <property type="match status" value="1"/>
</dbReference>